<dbReference type="PANTHER" id="PTHR43394">
    <property type="entry name" value="ATP-DEPENDENT PERMEASE MDL1, MITOCHONDRIAL"/>
    <property type="match status" value="1"/>
</dbReference>
<keyword evidence="4 5" id="KW-0472">Membrane</keyword>
<comment type="caution">
    <text evidence="7">The sequence shown here is derived from an EMBL/GenBank/DDBJ whole genome shotgun (WGS) entry which is preliminary data.</text>
</comment>
<gene>
    <name evidence="7" type="ORF">HMPREF0493_0595</name>
</gene>
<feature type="transmembrane region" description="Helical" evidence="5">
    <location>
        <begin position="7"/>
        <end position="28"/>
    </location>
</feature>
<feature type="domain" description="ABC transmembrane type-1" evidence="6">
    <location>
        <begin position="2"/>
        <end position="63"/>
    </location>
</feature>
<dbReference type="GO" id="GO:0005524">
    <property type="term" value="F:ATP binding"/>
    <property type="evidence" value="ECO:0007669"/>
    <property type="project" value="InterPro"/>
</dbReference>
<evidence type="ECO:0000313" key="8">
    <source>
        <dbReference type="Proteomes" id="UP000004069"/>
    </source>
</evidence>
<accession>D4YSW7</accession>
<keyword evidence="8" id="KW-1185">Reference proteome</keyword>
<dbReference type="Proteomes" id="UP000004069">
    <property type="component" value="Unassembled WGS sequence"/>
</dbReference>
<evidence type="ECO:0000259" key="6">
    <source>
        <dbReference type="PROSITE" id="PS50929"/>
    </source>
</evidence>
<protein>
    <recommendedName>
        <fullName evidence="6">ABC transmembrane type-1 domain-containing protein</fullName>
    </recommendedName>
</protein>
<keyword evidence="2 5" id="KW-0812">Transmembrane</keyword>
<dbReference type="SUPFAM" id="SSF90123">
    <property type="entry name" value="ABC transporter transmembrane region"/>
    <property type="match status" value="1"/>
</dbReference>
<dbReference type="PANTHER" id="PTHR43394:SF1">
    <property type="entry name" value="ATP-BINDING CASSETTE SUB-FAMILY B MEMBER 10, MITOCHONDRIAL"/>
    <property type="match status" value="1"/>
</dbReference>
<evidence type="ECO:0000256" key="1">
    <source>
        <dbReference type="ARBA" id="ARBA00004651"/>
    </source>
</evidence>
<name>D4YSW7_9LACO</name>
<keyword evidence="3 5" id="KW-1133">Transmembrane helix</keyword>
<evidence type="ECO:0000256" key="5">
    <source>
        <dbReference type="SAM" id="Phobius"/>
    </source>
</evidence>
<proteinExistence type="predicted"/>
<comment type="subcellular location">
    <subcellularLocation>
        <location evidence="1">Cell membrane</location>
        <topology evidence="1">Multi-pass membrane protein</topology>
    </subcellularLocation>
</comment>
<evidence type="ECO:0000256" key="4">
    <source>
        <dbReference type="ARBA" id="ARBA00023136"/>
    </source>
</evidence>
<feature type="transmembrane region" description="Helical" evidence="5">
    <location>
        <begin position="40"/>
        <end position="61"/>
    </location>
</feature>
<dbReference type="AlphaFoldDB" id="D4YSW7"/>
<evidence type="ECO:0000256" key="3">
    <source>
        <dbReference type="ARBA" id="ARBA00022989"/>
    </source>
</evidence>
<dbReference type="Gene3D" id="1.20.1560.10">
    <property type="entry name" value="ABC transporter type 1, transmembrane domain"/>
    <property type="match status" value="1"/>
</dbReference>
<dbReference type="PROSITE" id="PS50929">
    <property type="entry name" value="ABC_TM1F"/>
    <property type="match status" value="1"/>
</dbReference>
<dbReference type="RefSeq" id="WP_006351748.1">
    <property type="nucleotide sequence ID" value="NZ_AZEP01000022.1"/>
</dbReference>
<dbReference type="InterPro" id="IPR039421">
    <property type="entry name" value="Type_1_exporter"/>
</dbReference>
<dbReference type="PATRIC" id="fig|585524.9.peg.806"/>
<dbReference type="EMBL" id="ADNY01000022">
    <property type="protein sequence ID" value="EFG55770.1"/>
    <property type="molecule type" value="Genomic_DNA"/>
</dbReference>
<reference evidence="7 8" key="1">
    <citation type="submission" date="2010-04" db="EMBL/GenBank/DDBJ databases">
        <authorList>
            <person name="Muzny D."/>
            <person name="Qin X."/>
            <person name="Deng J."/>
            <person name="Jiang H."/>
            <person name="Liu Y."/>
            <person name="Qu J."/>
            <person name="Song X.-Z."/>
            <person name="Zhang L."/>
            <person name="Thornton R."/>
            <person name="Coyle M."/>
            <person name="Francisco L."/>
            <person name="Jackson L."/>
            <person name="Javaid M."/>
            <person name="Korchina V."/>
            <person name="Kovar C."/>
            <person name="Mata R."/>
            <person name="Mathew T."/>
            <person name="Ngo R."/>
            <person name="Nguyen L."/>
            <person name="Nguyen N."/>
            <person name="Okwuonu G."/>
            <person name="Ongeri F."/>
            <person name="Pham C."/>
            <person name="Simmons D."/>
            <person name="Wilczek-Boney K."/>
            <person name="Hale W."/>
            <person name="Jakkamsetti A."/>
            <person name="Pham P."/>
            <person name="Ruth R."/>
            <person name="San Lucas F."/>
            <person name="Warren J."/>
            <person name="Zhang J."/>
            <person name="Zhao Z."/>
            <person name="Zhou C."/>
            <person name="Zhu D."/>
            <person name="Lee S."/>
            <person name="Bess C."/>
            <person name="Blankenburg K."/>
            <person name="Forbes L."/>
            <person name="Fu Q."/>
            <person name="Gubbala S."/>
            <person name="Hirani K."/>
            <person name="Jayaseelan J.C."/>
            <person name="Lara F."/>
            <person name="Munidasa M."/>
            <person name="Palculict T."/>
            <person name="Patil S."/>
            <person name="Pu L.-L."/>
            <person name="Saada N."/>
            <person name="Tang L."/>
            <person name="Weissenberger G."/>
            <person name="Zhu Y."/>
            <person name="Hemphill L."/>
            <person name="Shang Y."/>
            <person name="Youmans B."/>
            <person name="Ayvaz T."/>
            <person name="Ross M."/>
            <person name="Santibanez J."/>
            <person name="Aqrawi P."/>
            <person name="Gross S."/>
            <person name="Joshi V."/>
            <person name="Fowler G."/>
            <person name="Nazareth L."/>
            <person name="Reid J."/>
            <person name="Worley K."/>
            <person name="Petrosino J."/>
            <person name="Highlander S."/>
            <person name="Gibbs R."/>
        </authorList>
    </citation>
    <scope>NUCLEOTIDE SEQUENCE [LARGE SCALE GENOMIC DNA]</scope>
    <source>
        <strain evidence="7 8">DSM 11664</strain>
    </source>
</reference>
<sequence length="132" mass="14505">MSIMMPIMTLVLSLTNVGIIMIGANLIANKTMEVGNLIAFMTYASQILFSFMQLTMLFVVIPRASASAARINAVLHTKPSIADPEKSETKTFAADAPVSLNFDKVTFKYKNAENSVFSFTKFIKNSKLTISK</sequence>
<dbReference type="InterPro" id="IPR011527">
    <property type="entry name" value="ABC1_TM_dom"/>
</dbReference>
<dbReference type="GO" id="GO:0015421">
    <property type="term" value="F:ABC-type oligopeptide transporter activity"/>
    <property type="evidence" value="ECO:0007669"/>
    <property type="project" value="TreeGrafter"/>
</dbReference>
<evidence type="ECO:0000256" key="2">
    <source>
        <dbReference type="ARBA" id="ARBA00022692"/>
    </source>
</evidence>
<dbReference type="eggNOG" id="COG1132">
    <property type="taxonomic scope" value="Bacteria"/>
</dbReference>
<dbReference type="GO" id="GO:0005886">
    <property type="term" value="C:plasma membrane"/>
    <property type="evidence" value="ECO:0007669"/>
    <property type="project" value="UniProtKB-SubCell"/>
</dbReference>
<dbReference type="InterPro" id="IPR036640">
    <property type="entry name" value="ABC1_TM_sf"/>
</dbReference>
<organism evidence="7 8">
    <name type="scientific">Lactobacillus amylolyticus DSM 11664</name>
    <dbReference type="NCBI Taxonomy" id="585524"/>
    <lineage>
        <taxon>Bacteria</taxon>
        <taxon>Bacillati</taxon>
        <taxon>Bacillota</taxon>
        <taxon>Bacilli</taxon>
        <taxon>Lactobacillales</taxon>
        <taxon>Lactobacillaceae</taxon>
        <taxon>Lactobacillus</taxon>
    </lineage>
</organism>
<evidence type="ECO:0000313" key="7">
    <source>
        <dbReference type="EMBL" id="EFG55770.1"/>
    </source>
</evidence>